<dbReference type="Pfam" id="PF03023">
    <property type="entry name" value="MurJ"/>
    <property type="match status" value="1"/>
</dbReference>
<evidence type="ECO:0000256" key="1">
    <source>
        <dbReference type="ARBA" id="ARBA00004651"/>
    </source>
</evidence>
<evidence type="ECO:0000313" key="12">
    <source>
        <dbReference type="Proteomes" id="UP000663570"/>
    </source>
</evidence>
<feature type="transmembrane region" description="Helical" evidence="10">
    <location>
        <begin position="375"/>
        <end position="393"/>
    </location>
</feature>
<evidence type="ECO:0000256" key="5">
    <source>
        <dbReference type="ARBA" id="ARBA00022984"/>
    </source>
</evidence>
<comment type="similarity">
    <text evidence="9">Belongs to the MurJ/MviN family.</text>
</comment>
<sequence>MARNVFSIAIGNLASKGLGIVRELLFAASFGTGDTAAAFRIAQTGFQLPSQALVGDALSAGLLPLYRKLSAESKDSARVLVLVACFYGLIFSAVVTILLYLYSESAARFIAPAVEPSVLAVASGLLKVLALATPFYVLSGTISFVEASFGSFGAIAWRPVLLNVGSIAGVGLAVLFHVDHWLATAILISHVLFFMWTVLELRRLDRLMPEGPIAVTVVRQIGSRFARNMLPLLGLPLIAQVNVLVERIVSSWIGTSVIPSVDYSRFIADTTVQLIAMPLGVLTMSKHGGVDTKEARTHIRDVSATIVLIAFPLAVIISQNAEDIIRTLFARGAFNEQSISSTADVLRWMGGALGMTITAYYLVKALNSQLRNVEALMITIAACSANMLVNVLLWRSYGAQTVGMAVASYSMVLFTLSFTRLHLWRELGPFLAVVVGCCFVQFVLTRYLAEGLAYPYGLIASCVATLVLWGVLSIVVPPLRTAARPVLCRIPVIKSVFR</sequence>
<keyword evidence="2" id="KW-1003">Cell membrane</keyword>
<evidence type="ECO:0000256" key="9">
    <source>
        <dbReference type="ARBA" id="ARBA00061532"/>
    </source>
</evidence>
<dbReference type="Proteomes" id="UP000663570">
    <property type="component" value="Chromosome"/>
</dbReference>
<evidence type="ECO:0000256" key="3">
    <source>
        <dbReference type="ARBA" id="ARBA00022692"/>
    </source>
</evidence>
<name>A0ABX7MBF9_9RHOO</name>
<evidence type="ECO:0000313" key="11">
    <source>
        <dbReference type="EMBL" id="QSI79031.1"/>
    </source>
</evidence>
<proteinExistence type="inferred from homology"/>
<evidence type="ECO:0000256" key="4">
    <source>
        <dbReference type="ARBA" id="ARBA00022960"/>
    </source>
</evidence>
<dbReference type="InterPro" id="IPR004268">
    <property type="entry name" value="MurJ"/>
</dbReference>
<feature type="transmembrane region" description="Helical" evidence="10">
    <location>
        <begin position="181"/>
        <end position="199"/>
    </location>
</feature>
<organism evidence="11 12">
    <name type="scientific">Niveibacterium microcysteis</name>
    <dbReference type="NCBI Taxonomy" id="2811415"/>
    <lineage>
        <taxon>Bacteria</taxon>
        <taxon>Pseudomonadati</taxon>
        <taxon>Pseudomonadota</taxon>
        <taxon>Betaproteobacteria</taxon>
        <taxon>Rhodocyclales</taxon>
        <taxon>Rhodocyclaceae</taxon>
        <taxon>Niveibacterium</taxon>
    </lineage>
</organism>
<evidence type="ECO:0000256" key="6">
    <source>
        <dbReference type="ARBA" id="ARBA00022989"/>
    </source>
</evidence>
<feature type="transmembrane region" description="Helical" evidence="10">
    <location>
        <begin position="455"/>
        <end position="476"/>
    </location>
</feature>
<dbReference type="PANTHER" id="PTHR47019">
    <property type="entry name" value="LIPID II FLIPPASE MURJ"/>
    <property type="match status" value="1"/>
</dbReference>
<dbReference type="PANTHER" id="PTHR47019:SF1">
    <property type="entry name" value="LIPID II FLIPPASE MURJ"/>
    <property type="match status" value="1"/>
</dbReference>
<dbReference type="RefSeq" id="WP_206256331.1">
    <property type="nucleotide sequence ID" value="NZ_CP071060.1"/>
</dbReference>
<keyword evidence="5" id="KW-0573">Peptidoglycan synthesis</keyword>
<keyword evidence="12" id="KW-1185">Reference proteome</keyword>
<feature type="transmembrane region" description="Helical" evidence="10">
    <location>
        <begin position="430"/>
        <end position="449"/>
    </location>
</feature>
<protein>
    <recommendedName>
        <fullName evidence="13">Lipid II flippase MurJ</fullName>
    </recommendedName>
</protein>
<evidence type="ECO:0000256" key="7">
    <source>
        <dbReference type="ARBA" id="ARBA00023136"/>
    </source>
</evidence>
<feature type="transmembrane region" description="Helical" evidence="10">
    <location>
        <begin position="399"/>
        <end position="418"/>
    </location>
</feature>
<feature type="transmembrane region" description="Helical" evidence="10">
    <location>
        <begin position="122"/>
        <end position="145"/>
    </location>
</feature>
<keyword evidence="6 10" id="KW-1133">Transmembrane helix</keyword>
<comment type="function">
    <text evidence="8">Involved in peptidoglycan biosynthesis. Transports lipid-linked peptidoglycan precursors from the inner to the outer leaflet of the cytoplasmic membrane.</text>
</comment>
<dbReference type="EMBL" id="CP071060">
    <property type="protein sequence ID" value="QSI79031.1"/>
    <property type="molecule type" value="Genomic_DNA"/>
</dbReference>
<evidence type="ECO:0000256" key="10">
    <source>
        <dbReference type="SAM" id="Phobius"/>
    </source>
</evidence>
<reference evidence="11 12" key="1">
    <citation type="submission" date="2021-02" db="EMBL/GenBank/DDBJ databases">
        <title>Niveibacterium changnyeongensis HC41.</title>
        <authorList>
            <person name="Kang M."/>
        </authorList>
    </citation>
    <scope>NUCLEOTIDE SEQUENCE [LARGE SCALE GENOMIC DNA]</scope>
    <source>
        <strain evidence="11 12">HC41</strain>
    </source>
</reference>
<keyword evidence="4" id="KW-0133">Cell shape</keyword>
<gene>
    <name evidence="11" type="ORF">JY500_10630</name>
</gene>
<evidence type="ECO:0000256" key="2">
    <source>
        <dbReference type="ARBA" id="ARBA00022475"/>
    </source>
</evidence>
<keyword evidence="7 10" id="KW-0472">Membrane</keyword>
<feature type="transmembrane region" description="Helical" evidence="10">
    <location>
        <begin position="302"/>
        <end position="321"/>
    </location>
</feature>
<evidence type="ECO:0000256" key="8">
    <source>
        <dbReference type="ARBA" id="ARBA00060041"/>
    </source>
</evidence>
<feature type="transmembrane region" description="Helical" evidence="10">
    <location>
        <begin position="77"/>
        <end position="102"/>
    </location>
</feature>
<keyword evidence="3 10" id="KW-0812">Transmembrane</keyword>
<comment type="subcellular location">
    <subcellularLocation>
        <location evidence="1">Cell membrane</location>
        <topology evidence="1">Multi-pass membrane protein</topology>
    </subcellularLocation>
</comment>
<feature type="transmembrane region" description="Helical" evidence="10">
    <location>
        <begin position="157"/>
        <end position="175"/>
    </location>
</feature>
<feature type="transmembrane region" description="Helical" evidence="10">
    <location>
        <begin position="345"/>
        <end position="363"/>
    </location>
</feature>
<dbReference type="InterPro" id="IPR051050">
    <property type="entry name" value="Lipid_II_flippase_MurJ/MviN"/>
</dbReference>
<accession>A0ABX7MBF9</accession>
<evidence type="ECO:0008006" key="13">
    <source>
        <dbReference type="Google" id="ProtNLM"/>
    </source>
</evidence>